<name>A0A072PJN4_9EURO</name>
<dbReference type="RefSeq" id="XP_013258310.1">
    <property type="nucleotide sequence ID" value="XM_013402856.1"/>
</dbReference>
<protein>
    <submittedName>
        <fullName evidence="2">Uncharacterized protein</fullName>
    </submittedName>
</protein>
<organism evidence="2 3">
    <name type="scientific">Exophiala aquamarina CBS 119918</name>
    <dbReference type="NCBI Taxonomy" id="1182545"/>
    <lineage>
        <taxon>Eukaryota</taxon>
        <taxon>Fungi</taxon>
        <taxon>Dikarya</taxon>
        <taxon>Ascomycota</taxon>
        <taxon>Pezizomycotina</taxon>
        <taxon>Eurotiomycetes</taxon>
        <taxon>Chaetothyriomycetidae</taxon>
        <taxon>Chaetothyriales</taxon>
        <taxon>Herpotrichiellaceae</taxon>
        <taxon>Exophiala</taxon>
    </lineage>
</organism>
<dbReference type="HOGENOM" id="CLU_572371_0_0_1"/>
<sequence length="468" mass="53594">MSSTTTDDARSLPTPWMIRFFEQHHNDFISTQYCPGQEFIMQILRKANFCKLSLVDGLERPLETWLTDPKFIIDDLFYKRIRPALVLASRFIWNSADFFDNTWNHEIHSEGNKIYSIHDLETSYEQKHNWISKVLGNINEHDGHATLHYGQHTENGTNISHDAYDKVRMCALQLNHQFHKFFTHPSYNKWSTETVQRTLYILATTIPHEIVHLCYRFRWQRELGTGMAAPQEEPLYKKSDPTAELGLAWKRWAFGGTPDIKYDNGYTPYTGAKALGNLDLNQVCCWSGCQPQTIMKVKASDASDIPPFFDPMCWRLWIILRSGKHPDYDEVVGKNFIDTMKAAQQMMEFRAVHGGSLPRVDQIQRVELREEFWDTRTRASANGEKVVTQSPPSHRRQPSTSPSTSTTTASLSSSSSTSSSRPSSRPSSSPTLTAAIPQGAPNFNGAWLDLCADSRNKLTRRSRDTHRL</sequence>
<dbReference type="Proteomes" id="UP000027920">
    <property type="component" value="Unassembled WGS sequence"/>
</dbReference>
<dbReference type="VEuPathDB" id="FungiDB:A1O9_08470"/>
<dbReference type="GeneID" id="25283383"/>
<feature type="region of interest" description="Disordered" evidence="1">
    <location>
        <begin position="379"/>
        <end position="439"/>
    </location>
</feature>
<evidence type="ECO:0000313" key="2">
    <source>
        <dbReference type="EMBL" id="KEF55720.1"/>
    </source>
</evidence>
<evidence type="ECO:0000313" key="3">
    <source>
        <dbReference type="Proteomes" id="UP000027920"/>
    </source>
</evidence>
<comment type="caution">
    <text evidence="2">The sequence shown here is derived from an EMBL/GenBank/DDBJ whole genome shotgun (WGS) entry which is preliminary data.</text>
</comment>
<proteinExistence type="predicted"/>
<dbReference type="AlphaFoldDB" id="A0A072PJN4"/>
<keyword evidence="3" id="KW-1185">Reference proteome</keyword>
<feature type="compositionally biased region" description="Low complexity" evidence="1">
    <location>
        <begin position="388"/>
        <end position="434"/>
    </location>
</feature>
<dbReference type="EMBL" id="AMGV01000007">
    <property type="protein sequence ID" value="KEF55720.1"/>
    <property type="molecule type" value="Genomic_DNA"/>
</dbReference>
<reference evidence="2 3" key="1">
    <citation type="submission" date="2013-03" db="EMBL/GenBank/DDBJ databases">
        <title>The Genome Sequence of Exophiala aquamarina CBS 119918.</title>
        <authorList>
            <consortium name="The Broad Institute Genomics Platform"/>
            <person name="Cuomo C."/>
            <person name="de Hoog S."/>
            <person name="Gorbushina A."/>
            <person name="Walker B."/>
            <person name="Young S.K."/>
            <person name="Zeng Q."/>
            <person name="Gargeya S."/>
            <person name="Fitzgerald M."/>
            <person name="Haas B."/>
            <person name="Abouelleil A."/>
            <person name="Allen A.W."/>
            <person name="Alvarado L."/>
            <person name="Arachchi H.M."/>
            <person name="Berlin A.M."/>
            <person name="Chapman S.B."/>
            <person name="Gainer-Dewar J."/>
            <person name="Goldberg J."/>
            <person name="Griggs A."/>
            <person name="Gujja S."/>
            <person name="Hansen M."/>
            <person name="Howarth C."/>
            <person name="Imamovic A."/>
            <person name="Ireland A."/>
            <person name="Larimer J."/>
            <person name="McCowan C."/>
            <person name="Murphy C."/>
            <person name="Pearson M."/>
            <person name="Poon T.W."/>
            <person name="Priest M."/>
            <person name="Roberts A."/>
            <person name="Saif S."/>
            <person name="Shea T."/>
            <person name="Sisk P."/>
            <person name="Sykes S."/>
            <person name="Wortman J."/>
            <person name="Nusbaum C."/>
            <person name="Birren B."/>
        </authorList>
    </citation>
    <scope>NUCLEOTIDE SEQUENCE [LARGE SCALE GENOMIC DNA]</scope>
    <source>
        <strain evidence="2 3">CBS 119918</strain>
    </source>
</reference>
<dbReference type="OrthoDB" id="10254945at2759"/>
<evidence type="ECO:0000256" key="1">
    <source>
        <dbReference type="SAM" id="MobiDB-lite"/>
    </source>
</evidence>
<accession>A0A072PJN4</accession>
<gene>
    <name evidence="2" type="ORF">A1O9_08470</name>
</gene>